<proteinExistence type="predicted"/>
<name>A0A7K0DGG9_9NOCA</name>
<dbReference type="Proteomes" id="UP000438448">
    <property type="component" value="Unassembled WGS sequence"/>
</dbReference>
<dbReference type="AlphaFoldDB" id="A0A7K0DGG9"/>
<protein>
    <submittedName>
        <fullName evidence="1">Uncharacterized protein</fullName>
    </submittedName>
</protein>
<reference evidence="1 2" key="1">
    <citation type="submission" date="2019-10" db="EMBL/GenBank/DDBJ databases">
        <title>Nocardia macrotermitis sp. nov. and Nocardia aurantia sp. nov., isolated from the gut of fungus growing-termite Macrotermes natalensis.</title>
        <authorList>
            <person name="Benndorf R."/>
            <person name="Schwitalla J."/>
            <person name="Martin K."/>
            <person name="De Beer W."/>
            <person name="Kaster A.-K."/>
            <person name="Vollmers J."/>
            <person name="Poulsen M."/>
            <person name="Beemelmanns C."/>
        </authorList>
    </citation>
    <scope>NUCLEOTIDE SEQUENCE [LARGE SCALE GENOMIC DNA]</scope>
    <source>
        <strain evidence="1 2">RB20</strain>
    </source>
</reference>
<dbReference type="RefSeq" id="WP_194290148.1">
    <property type="nucleotide sequence ID" value="NZ_WEGK01000034.1"/>
</dbReference>
<gene>
    <name evidence="1" type="ORF">NRB20_75270</name>
</gene>
<evidence type="ECO:0000313" key="2">
    <source>
        <dbReference type="Proteomes" id="UP000438448"/>
    </source>
</evidence>
<accession>A0A7K0DGG9</accession>
<comment type="caution">
    <text evidence="1">The sequence shown here is derived from an EMBL/GenBank/DDBJ whole genome shotgun (WGS) entry which is preliminary data.</text>
</comment>
<dbReference type="EMBL" id="WEGK01000034">
    <property type="protein sequence ID" value="MQY24392.1"/>
    <property type="molecule type" value="Genomic_DNA"/>
</dbReference>
<evidence type="ECO:0000313" key="1">
    <source>
        <dbReference type="EMBL" id="MQY24392.1"/>
    </source>
</evidence>
<keyword evidence="2" id="KW-1185">Reference proteome</keyword>
<sequence length="173" mass="19624">MADDKDSTTQRPLTGLINDAKAGNLTIRMDLDSFVHIDRDCTLFKAQIRVVQRRMREISRQEHWGLGEDYVAKGGKDLISAKTMVARWRAKAEGQKDGNSVYAILDSHYQTVDDFQTLFRTIREQITDHDTTQAAKYKQLEASLPQEAMAPQRLSTVTQALPGVMPQLFKNVQ</sequence>
<organism evidence="1 2">
    <name type="scientific">Nocardia macrotermitis</name>
    <dbReference type="NCBI Taxonomy" id="2585198"/>
    <lineage>
        <taxon>Bacteria</taxon>
        <taxon>Bacillati</taxon>
        <taxon>Actinomycetota</taxon>
        <taxon>Actinomycetes</taxon>
        <taxon>Mycobacteriales</taxon>
        <taxon>Nocardiaceae</taxon>
        <taxon>Nocardia</taxon>
    </lineage>
</organism>